<keyword evidence="2" id="KW-1133">Transmembrane helix</keyword>
<gene>
    <name evidence="3" type="ORF">B4147_5851</name>
</gene>
<organism evidence="3 4">
    <name type="scientific">Bacillus wiedmannii</name>
    <dbReference type="NCBI Taxonomy" id="1890302"/>
    <lineage>
        <taxon>Bacteria</taxon>
        <taxon>Bacillati</taxon>
        <taxon>Bacillota</taxon>
        <taxon>Bacilli</taxon>
        <taxon>Bacillales</taxon>
        <taxon>Bacillaceae</taxon>
        <taxon>Bacillus</taxon>
        <taxon>Bacillus cereus group</taxon>
    </lineage>
</organism>
<dbReference type="EMBL" id="LCYN01000012">
    <property type="protein sequence ID" value="KKZ96976.1"/>
    <property type="molecule type" value="Genomic_DNA"/>
</dbReference>
<evidence type="ECO:0000256" key="2">
    <source>
        <dbReference type="SAM" id="Phobius"/>
    </source>
</evidence>
<keyword evidence="2" id="KW-0472">Membrane</keyword>
<keyword evidence="2" id="KW-0812">Transmembrane</keyword>
<comment type="caution">
    <text evidence="3">The sequence shown here is derived from an EMBL/GenBank/DDBJ whole genome shotgun (WGS) entry which is preliminary data.</text>
</comment>
<reference evidence="4" key="2">
    <citation type="submission" date="2015-04" db="EMBL/GenBank/DDBJ databases">
        <title>Draft Genome Sequences of Eight Spore-Forming Food Isolates of Bacillus cereus Genome sequencing.</title>
        <authorList>
            <person name="Krawcyk A.O."/>
            <person name="de Jong A."/>
            <person name="Eijlander R.T."/>
            <person name="Berendsen E.M."/>
            <person name="Holsappel S."/>
            <person name="Wells-Bennik M."/>
            <person name="Kuipers O.P."/>
        </authorList>
    </citation>
    <scope>NUCLEOTIDE SEQUENCE [LARGE SCALE GENOMIC DNA]</scope>
    <source>
        <strain evidence="4">B4147</strain>
    </source>
</reference>
<feature type="compositionally biased region" description="Basic and acidic residues" evidence="1">
    <location>
        <begin position="88"/>
        <end position="113"/>
    </location>
</feature>
<evidence type="ECO:0000313" key="3">
    <source>
        <dbReference type="EMBL" id="KKZ96976.1"/>
    </source>
</evidence>
<feature type="compositionally biased region" description="Basic and acidic residues" evidence="1">
    <location>
        <begin position="127"/>
        <end position="146"/>
    </location>
</feature>
<dbReference type="PATRIC" id="fig|1396.433.peg.1330"/>
<evidence type="ECO:0000313" key="4">
    <source>
        <dbReference type="Proteomes" id="UP000035350"/>
    </source>
</evidence>
<reference evidence="3 4" key="1">
    <citation type="journal article" date="2015" name="Genome Announc.">
        <title>Next-Generation Whole-Genome Sequencing of Eight Strains of Bacillus cereus, Isolated from Food.</title>
        <authorList>
            <person name="Krawczyk A.O."/>
            <person name="de Jong A."/>
            <person name="Eijlander R.T."/>
            <person name="Berendsen E.M."/>
            <person name="Holsappel S."/>
            <person name="Wells-Bennik M.H."/>
            <person name="Kuipers O.P."/>
        </authorList>
    </citation>
    <scope>NUCLEOTIDE SEQUENCE [LARGE SCALE GENOMIC DNA]</scope>
    <source>
        <strain evidence="3 4">B4147</strain>
    </source>
</reference>
<accession>A0A0G8CD57</accession>
<protein>
    <submittedName>
        <fullName evidence="3">Uncharacterized protein</fullName>
    </submittedName>
</protein>
<feature type="region of interest" description="Disordered" evidence="1">
    <location>
        <begin position="65"/>
        <end position="150"/>
    </location>
</feature>
<name>A0A0G8CD57_9BACI</name>
<feature type="transmembrane region" description="Helical" evidence="2">
    <location>
        <begin position="6"/>
        <end position="23"/>
    </location>
</feature>
<dbReference type="Proteomes" id="UP000035350">
    <property type="component" value="Unassembled WGS sequence"/>
</dbReference>
<dbReference type="AlphaFoldDB" id="A0A0G8CD57"/>
<evidence type="ECO:0000256" key="1">
    <source>
        <dbReference type="SAM" id="MobiDB-lite"/>
    </source>
</evidence>
<feature type="compositionally biased region" description="Low complexity" evidence="1">
    <location>
        <begin position="77"/>
        <end position="87"/>
    </location>
</feature>
<sequence length="211" mass="24422">MNKKLIIGIIAVLVAIIASVVIFKDSKSEDMKPKYSQKDMDKLIDQHFNEQQDLKTQIKELKSKVDSYEKEQTRSLQKTTQPSQETPKPQEQEQPKKEDVKPESQPEKKEVPKQEQTTGTLANPVKSIDKTETMNKVKEKAKKDFPDDYSTQNYVANKQSKAFDYLNNIEIKSQEELNIINKALRDFPTDFSTAKYVYERQMKAKGEQEAQ</sequence>
<proteinExistence type="predicted"/>
<dbReference type="RefSeq" id="WP_046958397.1">
    <property type="nucleotide sequence ID" value="NZ_LCYN01000012.1"/>
</dbReference>